<feature type="domain" description="PWWP" evidence="2">
    <location>
        <begin position="151"/>
        <end position="234"/>
    </location>
</feature>
<dbReference type="EMBL" id="MU857613">
    <property type="protein sequence ID" value="KAK4250442.1"/>
    <property type="molecule type" value="Genomic_DNA"/>
</dbReference>
<feature type="compositionally biased region" description="Basic and acidic residues" evidence="1">
    <location>
        <begin position="58"/>
        <end position="83"/>
    </location>
</feature>
<dbReference type="PROSITE" id="PS50812">
    <property type="entry name" value="PWWP"/>
    <property type="match status" value="1"/>
</dbReference>
<dbReference type="PANTHER" id="PTHR22910">
    <property type="entry name" value="PROTEIN MGARP"/>
    <property type="match status" value="1"/>
</dbReference>
<dbReference type="GO" id="GO:0005739">
    <property type="term" value="C:mitochondrion"/>
    <property type="evidence" value="ECO:0007669"/>
    <property type="project" value="InterPro"/>
</dbReference>
<sequence length="605" mass="65169">MSGENGHTTPPAESAAPVVETKEDVTKNPSVDAQKEASAAETKAAAESEAEPAPTAAEHTEDSGKPTEAPAEKPADQTEKPDVEMADATAAESAETEQADQPAADDATDAGPADADKSNSRRKSTGGGAAKGKKLNKKASKPRLLHLDAKPGDHYFVKLKGFPQWPVIICDEDMLPASLLKSRPVTAKRADGTYREDYADGGKNVADRTFPVMYLHTNEFGWVPNTSLIDLDPATVLDVKLDKMRKTLQAAHQLAAENHPLSYYKEVLQNYQEELIEQEKAKAAKAATPKGKKSKAASEDDEDAEMEDAPDAAQTPAKDKKAKKRKADDSAETPQRSDSVKKPKIKLTTSATPKGANGTTATPKSTKGVESKGAKSKSKKKDADEGNAQEAAASKEPELSAEDKHTRKSKEVLFLRHKLQKGLLTTAQKPKEEEMKLMSDYITKLEGFPDLEVSIIRQTKIHKVLKAILKLEHIPREDEFKFKPRSQVLLDKWNKLLAADGTPAAPPAEVNGTSKGATKANGVAEKSEPVDHGKSNDETNDEAKKEAKEEAKNDVSGEDKNEEVKEASKEASKEAIKPEEASEVAEKPAAEEPKDKAAEAVEASA</sequence>
<dbReference type="InterPro" id="IPR000313">
    <property type="entry name" value="PWWP_dom"/>
</dbReference>
<evidence type="ECO:0000313" key="4">
    <source>
        <dbReference type="Proteomes" id="UP001303647"/>
    </source>
</evidence>
<gene>
    <name evidence="3" type="ORF">C7999DRAFT_38516</name>
</gene>
<dbReference type="Pfam" id="PF00855">
    <property type="entry name" value="PWWP"/>
    <property type="match status" value="1"/>
</dbReference>
<evidence type="ECO:0000313" key="3">
    <source>
        <dbReference type="EMBL" id="KAK4250442.1"/>
    </source>
</evidence>
<accession>A0AAN7HMD4</accession>
<feature type="compositionally biased region" description="Basic residues" evidence="1">
    <location>
        <begin position="131"/>
        <end position="143"/>
    </location>
</feature>
<dbReference type="Gene3D" id="2.30.30.140">
    <property type="match status" value="1"/>
</dbReference>
<feature type="compositionally biased region" description="Polar residues" evidence="1">
    <location>
        <begin position="347"/>
        <end position="365"/>
    </location>
</feature>
<keyword evidence="4" id="KW-1185">Reference proteome</keyword>
<proteinExistence type="predicted"/>
<dbReference type="PANTHER" id="PTHR22910:SF6">
    <property type="entry name" value="PROTEIN MGARP"/>
    <property type="match status" value="1"/>
</dbReference>
<name>A0AAN7HMD4_9PEZI</name>
<dbReference type="Proteomes" id="UP001303647">
    <property type="component" value="Unassembled WGS sequence"/>
</dbReference>
<feature type="region of interest" description="Disordered" evidence="1">
    <location>
        <begin position="1"/>
        <end position="143"/>
    </location>
</feature>
<dbReference type="SMART" id="SM00293">
    <property type="entry name" value="PWWP"/>
    <property type="match status" value="1"/>
</dbReference>
<dbReference type="SUPFAM" id="SSF63748">
    <property type="entry name" value="Tudor/PWWP/MBT"/>
    <property type="match status" value="1"/>
</dbReference>
<evidence type="ECO:0000256" key="1">
    <source>
        <dbReference type="SAM" id="MobiDB-lite"/>
    </source>
</evidence>
<protein>
    <recommendedName>
        <fullName evidence="2">PWWP domain-containing protein</fullName>
    </recommendedName>
</protein>
<dbReference type="AlphaFoldDB" id="A0AAN7HMD4"/>
<feature type="region of interest" description="Disordered" evidence="1">
    <location>
        <begin position="282"/>
        <end position="407"/>
    </location>
</feature>
<feature type="compositionally biased region" description="Basic and acidic residues" evidence="1">
    <location>
        <begin position="393"/>
        <end position="407"/>
    </location>
</feature>
<feature type="compositionally biased region" description="Low complexity" evidence="1">
    <location>
        <begin position="99"/>
        <end position="113"/>
    </location>
</feature>
<organism evidence="3 4">
    <name type="scientific">Corynascus novoguineensis</name>
    <dbReference type="NCBI Taxonomy" id="1126955"/>
    <lineage>
        <taxon>Eukaryota</taxon>
        <taxon>Fungi</taxon>
        <taxon>Dikarya</taxon>
        <taxon>Ascomycota</taxon>
        <taxon>Pezizomycotina</taxon>
        <taxon>Sordariomycetes</taxon>
        <taxon>Sordariomycetidae</taxon>
        <taxon>Sordariales</taxon>
        <taxon>Chaetomiaceae</taxon>
        <taxon>Corynascus</taxon>
    </lineage>
</organism>
<reference evidence="3" key="2">
    <citation type="submission" date="2023-05" db="EMBL/GenBank/DDBJ databases">
        <authorList>
            <consortium name="Lawrence Berkeley National Laboratory"/>
            <person name="Steindorff A."/>
            <person name="Hensen N."/>
            <person name="Bonometti L."/>
            <person name="Westerberg I."/>
            <person name="Brannstrom I.O."/>
            <person name="Guillou S."/>
            <person name="Cros-Aarteil S."/>
            <person name="Calhoun S."/>
            <person name="Haridas S."/>
            <person name="Kuo A."/>
            <person name="Mondo S."/>
            <person name="Pangilinan J."/>
            <person name="Riley R."/>
            <person name="Labutti K."/>
            <person name="Andreopoulos B."/>
            <person name="Lipzen A."/>
            <person name="Chen C."/>
            <person name="Yanf M."/>
            <person name="Daum C."/>
            <person name="Ng V."/>
            <person name="Clum A."/>
            <person name="Ohm R."/>
            <person name="Martin F."/>
            <person name="Silar P."/>
            <person name="Natvig D."/>
            <person name="Lalanne C."/>
            <person name="Gautier V."/>
            <person name="Ament-Velasquez S.L."/>
            <person name="Kruys A."/>
            <person name="Hutchinson M.I."/>
            <person name="Powell A.J."/>
            <person name="Barry K."/>
            <person name="Miller A.N."/>
            <person name="Grigoriev I.V."/>
            <person name="Debuchy R."/>
            <person name="Gladieux P."/>
            <person name="Thoren M.H."/>
            <person name="Johannesson H."/>
        </authorList>
    </citation>
    <scope>NUCLEOTIDE SEQUENCE</scope>
    <source>
        <strain evidence="3">CBS 359.72</strain>
    </source>
</reference>
<evidence type="ECO:0000259" key="2">
    <source>
        <dbReference type="PROSITE" id="PS50812"/>
    </source>
</evidence>
<feature type="compositionally biased region" description="Low complexity" evidence="1">
    <location>
        <begin position="36"/>
        <end position="57"/>
    </location>
</feature>
<dbReference type="InterPro" id="IPR026093">
    <property type="entry name" value="MGARP"/>
</dbReference>
<feature type="compositionally biased region" description="Acidic residues" evidence="1">
    <location>
        <begin position="299"/>
        <end position="310"/>
    </location>
</feature>
<comment type="caution">
    <text evidence="3">The sequence shown here is derived from an EMBL/GenBank/DDBJ whole genome shotgun (WGS) entry which is preliminary data.</text>
</comment>
<feature type="region of interest" description="Disordered" evidence="1">
    <location>
        <begin position="500"/>
        <end position="605"/>
    </location>
</feature>
<feature type="compositionally biased region" description="Basic and acidic residues" evidence="1">
    <location>
        <begin position="525"/>
        <end position="599"/>
    </location>
</feature>
<reference evidence="3" key="1">
    <citation type="journal article" date="2023" name="Mol. Phylogenet. Evol.">
        <title>Genome-scale phylogeny and comparative genomics of the fungal order Sordariales.</title>
        <authorList>
            <person name="Hensen N."/>
            <person name="Bonometti L."/>
            <person name="Westerberg I."/>
            <person name="Brannstrom I.O."/>
            <person name="Guillou S."/>
            <person name="Cros-Aarteil S."/>
            <person name="Calhoun S."/>
            <person name="Haridas S."/>
            <person name="Kuo A."/>
            <person name="Mondo S."/>
            <person name="Pangilinan J."/>
            <person name="Riley R."/>
            <person name="LaButti K."/>
            <person name="Andreopoulos B."/>
            <person name="Lipzen A."/>
            <person name="Chen C."/>
            <person name="Yan M."/>
            <person name="Daum C."/>
            <person name="Ng V."/>
            <person name="Clum A."/>
            <person name="Steindorff A."/>
            <person name="Ohm R.A."/>
            <person name="Martin F."/>
            <person name="Silar P."/>
            <person name="Natvig D.O."/>
            <person name="Lalanne C."/>
            <person name="Gautier V."/>
            <person name="Ament-Velasquez S.L."/>
            <person name="Kruys A."/>
            <person name="Hutchinson M.I."/>
            <person name="Powell A.J."/>
            <person name="Barry K."/>
            <person name="Miller A.N."/>
            <person name="Grigoriev I.V."/>
            <person name="Debuchy R."/>
            <person name="Gladieux P."/>
            <person name="Hiltunen Thoren M."/>
            <person name="Johannesson H."/>
        </authorList>
    </citation>
    <scope>NUCLEOTIDE SEQUENCE</scope>
    <source>
        <strain evidence="3">CBS 359.72</strain>
    </source>
</reference>